<feature type="compositionally biased region" description="Pro residues" evidence="1">
    <location>
        <begin position="36"/>
        <end position="50"/>
    </location>
</feature>
<accession>A0A165DKT8</accession>
<sequence length="118" mass="12408">MRGLDDTIWNMLVRCWDISPIARPPITEVINAFNSPSPPANLPPAPPPPYEAQSTGGGGRTLSPETVDTDNPGPATHTATTVELAGAPMESVDRQRDSGDDEPRLNASTTLNGESTSA</sequence>
<evidence type="ECO:0000313" key="3">
    <source>
        <dbReference type="Proteomes" id="UP000077266"/>
    </source>
</evidence>
<dbReference type="AlphaFoldDB" id="A0A165DKT8"/>
<feature type="region of interest" description="Disordered" evidence="1">
    <location>
        <begin position="34"/>
        <end position="118"/>
    </location>
</feature>
<proteinExistence type="predicted"/>
<protein>
    <recommendedName>
        <fullName evidence="4">Serine-threonine/tyrosine-protein kinase catalytic domain-containing protein</fullName>
    </recommendedName>
</protein>
<name>A0A165DKT8_EXIGL</name>
<evidence type="ECO:0000256" key="1">
    <source>
        <dbReference type="SAM" id="MobiDB-lite"/>
    </source>
</evidence>
<dbReference type="Proteomes" id="UP000077266">
    <property type="component" value="Unassembled WGS sequence"/>
</dbReference>
<dbReference type="InParanoid" id="A0A165DKT8"/>
<reference evidence="2 3" key="1">
    <citation type="journal article" date="2016" name="Mol. Biol. Evol.">
        <title>Comparative Genomics of Early-Diverging Mushroom-Forming Fungi Provides Insights into the Origins of Lignocellulose Decay Capabilities.</title>
        <authorList>
            <person name="Nagy L.G."/>
            <person name="Riley R."/>
            <person name="Tritt A."/>
            <person name="Adam C."/>
            <person name="Daum C."/>
            <person name="Floudas D."/>
            <person name="Sun H."/>
            <person name="Yadav J.S."/>
            <person name="Pangilinan J."/>
            <person name="Larsson K.H."/>
            <person name="Matsuura K."/>
            <person name="Barry K."/>
            <person name="Labutti K."/>
            <person name="Kuo R."/>
            <person name="Ohm R.A."/>
            <person name="Bhattacharya S.S."/>
            <person name="Shirouzu T."/>
            <person name="Yoshinaga Y."/>
            <person name="Martin F.M."/>
            <person name="Grigoriev I.V."/>
            <person name="Hibbett D.S."/>
        </authorList>
    </citation>
    <scope>NUCLEOTIDE SEQUENCE [LARGE SCALE GENOMIC DNA]</scope>
    <source>
        <strain evidence="2 3">HHB12029</strain>
    </source>
</reference>
<feature type="compositionally biased region" description="Basic and acidic residues" evidence="1">
    <location>
        <begin position="91"/>
        <end position="104"/>
    </location>
</feature>
<keyword evidence="3" id="KW-1185">Reference proteome</keyword>
<evidence type="ECO:0008006" key="4">
    <source>
        <dbReference type="Google" id="ProtNLM"/>
    </source>
</evidence>
<dbReference type="EMBL" id="KV426210">
    <property type="protein sequence ID" value="KZV84791.1"/>
    <property type="molecule type" value="Genomic_DNA"/>
</dbReference>
<organism evidence="2 3">
    <name type="scientific">Exidia glandulosa HHB12029</name>
    <dbReference type="NCBI Taxonomy" id="1314781"/>
    <lineage>
        <taxon>Eukaryota</taxon>
        <taxon>Fungi</taxon>
        <taxon>Dikarya</taxon>
        <taxon>Basidiomycota</taxon>
        <taxon>Agaricomycotina</taxon>
        <taxon>Agaricomycetes</taxon>
        <taxon>Auriculariales</taxon>
        <taxon>Exidiaceae</taxon>
        <taxon>Exidia</taxon>
    </lineage>
</organism>
<evidence type="ECO:0000313" key="2">
    <source>
        <dbReference type="EMBL" id="KZV84791.1"/>
    </source>
</evidence>
<feature type="compositionally biased region" description="Polar residues" evidence="1">
    <location>
        <begin position="106"/>
        <end position="118"/>
    </location>
</feature>
<gene>
    <name evidence="2" type="ORF">EXIGLDRAFT_726713</name>
</gene>